<keyword evidence="3" id="KW-1185">Reference proteome</keyword>
<dbReference type="STRING" id="1220924.W2RPZ0"/>
<sequence length="341" mass="38293">MPGAFPELSPPPSPPADMKRQNMSKSKKTKKKAEKKERQQEQEEEHVLDDSHHQGSTNESQQFPTPNASADLATPANTAASSLASLNPEAATFRMPTIPEEAGQVVPTNGRPFSFDSGNRVLICRLPSCDKQTSAFDGKSVACPACGPNSLVRYCSKEHMYADTRLHFLYYCGRFPVFEPIDQNTLAPARARQPRPYLRPTPGANLHTIEHHRQAVYFAMEGDNSGDYFIFDDIHLLREIDTPTLDQVGSCRGKGDLVARIVPPENEDVHDHRKQRFRLLVVRCLNSGASNEQGLKDCIDLAAMIRQDLVNRGSWSEDMITYLTMQMKQEFGFQLPEDMMR</sequence>
<evidence type="ECO:0000313" key="3">
    <source>
        <dbReference type="Proteomes" id="UP000030752"/>
    </source>
</evidence>
<dbReference type="Proteomes" id="UP000030752">
    <property type="component" value="Unassembled WGS sequence"/>
</dbReference>
<feature type="compositionally biased region" description="Polar residues" evidence="1">
    <location>
        <begin position="54"/>
        <end position="68"/>
    </location>
</feature>
<dbReference type="VEuPathDB" id="FungiDB:HMPREF1541_07422"/>
<dbReference type="EMBL" id="KB822723">
    <property type="protein sequence ID" value="ETN37799.1"/>
    <property type="molecule type" value="Genomic_DNA"/>
</dbReference>
<protein>
    <submittedName>
        <fullName evidence="2">Uncharacterized protein</fullName>
    </submittedName>
</protein>
<accession>W2RPZ0</accession>
<dbReference type="OrthoDB" id="4757558at2759"/>
<reference evidence="2 3" key="1">
    <citation type="submission" date="2013-03" db="EMBL/GenBank/DDBJ databases">
        <title>The Genome Sequence of Phialophora europaea CBS 101466.</title>
        <authorList>
            <consortium name="The Broad Institute Genomics Platform"/>
            <person name="Cuomo C."/>
            <person name="de Hoog S."/>
            <person name="Gorbushina A."/>
            <person name="Walker B."/>
            <person name="Young S.K."/>
            <person name="Zeng Q."/>
            <person name="Gargeya S."/>
            <person name="Fitzgerald M."/>
            <person name="Haas B."/>
            <person name="Abouelleil A."/>
            <person name="Allen A.W."/>
            <person name="Alvarado L."/>
            <person name="Arachchi H.M."/>
            <person name="Berlin A.M."/>
            <person name="Chapman S.B."/>
            <person name="Gainer-Dewar J."/>
            <person name="Goldberg J."/>
            <person name="Griggs A."/>
            <person name="Gujja S."/>
            <person name="Hansen M."/>
            <person name="Howarth C."/>
            <person name="Imamovic A."/>
            <person name="Ireland A."/>
            <person name="Larimer J."/>
            <person name="McCowan C."/>
            <person name="Murphy C."/>
            <person name="Pearson M."/>
            <person name="Poon T.W."/>
            <person name="Priest M."/>
            <person name="Roberts A."/>
            <person name="Saif S."/>
            <person name="Shea T."/>
            <person name="Sisk P."/>
            <person name="Sykes S."/>
            <person name="Wortman J."/>
            <person name="Nusbaum C."/>
            <person name="Birren B."/>
        </authorList>
    </citation>
    <scope>NUCLEOTIDE SEQUENCE [LARGE SCALE GENOMIC DNA]</scope>
    <source>
        <strain evidence="2 3">CBS 101466</strain>
    </source>
</reference>
<dbReference type="RefSeq" id="XP_008719968.1">
    <property type="nucleotide sequence ID" value="XM_008721746.1"/>
</dbReference>
<evidence type="ECO:0000256" key="1">
    <source>
        <dbReference type="SAM" id="MobiDB-lite"/>
    </source>
</evidence>
<dbReference type="InParanoid" id="W2RPZ0"/>
<organism evidence="2 3">
    <name type="scientific">Cyphellophora europaea (strain CBS 101466)</name>
    <name type="common">Phialophora europaea</name>
    <dbReference type="NCBI Taxonomy" id="1220924"/>
    <lineage>
        <taxon>Eukaryota</taxon>
        <taxon>Fungi</taxon>
        <taxon>Dikarya</taxon>
        <taxon>Ascomycota</taxon>
        <taxon>Pezizomycotina</taxon>
        <taxon>Eurotiomycetes</taxon>
        <taxon>Chaetothyriomycetidae</taxon>
        <taxon>Chaetothyriales</taxon>
        <taxon>Cyphellophoraceae</taxon>
        <taxon>Cyphellophora</taxon>
    </lineage>
</organism>
<name>W2RPZ0_CYPE1</name>
<evidence type="ECO:0000313" key="2">
    <source>
        <dbReference type="EMBL" id="ETN37799.1"/>
    </source>
</evidence>
<feature type="region of interest" description="Disordered" evidence="1">
    <location>
        <begin position="1"/>
        <end position="73"/>
    </location>
</feature>
<gene>
    <name evidence="2" type="ORF">HMPREF1541_07422</name>
</gene>
<proteinExistence type="predicted"/>
<dbReference type="AlphaFoldDB" id="W2RPZ0"/>
<dbReference type="HOGENOM" id="CLU_813854_0_0_1"/>
<dbReference type="eggNOG" id="ENOG502RMJ5">
    <property type="taxonomic scope" value="Eukaryota"/>
</dbReference>
<dbReference type="GeneID" id="19974761"/>